<dbReference type="PANTHER" id="PTHR30158">
    <property type="entry name" value="ACRA/E-RELATED COMPONENT OF DRUG EFFLUX TRANSPORTER"/>
    <property type="match status" value="1"/>
</dbReference>
<dbReference type="STRING" id="536979.SAMN04488055_1471"/>
<evidence type="ECO:0000313" key="5">
    <source>
        <dbReference type="EMBL" id="SIN80581.1"/>
    </source>
</evidence>
<dbReference type="GO" id="GO:0030313">
    <property type="term" value="C:cell envelope"/>
    <property type="evidence" value="ECO:0007669"/>
    <property type="project" value="UniProtKB-SubCell"/>
</dbReference>
<evidence type="ECO:0000259" key="2">
    <source>
        <dbReference type="Pfam" id="PF25876"/>
    </source>
</evidence>
<dbReference type="RefSeq" id="WP_084185443.1">
    <property type="nucleotide sequence ID" value="NZ_FSRA01000001.1"/>
</dbReference>
<dbReference type="InterPro" id="IPR058626">
    <property type="entry name" value="MdtA-like_b-barrel"/>
</dbReference>
<evidence type="ECO:0000313" key="6">
    <source>
        <dbReference type="Proteomes" id="UP000185003"/>
    </source>
</evidence>
<dbReference type="SUPFAM" id="SSF111369">
    <property type="entry name" value="HlyD-like secretion proteins"/>
    <property type="match status" value="1"/>
</dbReference>
<dbReference type="EMBL" id="FSRA01000001">
    <property type="protein sequence ID" value="SIN80581.1"/>
    <property type="molecule type" value="Genomic_DNA"/>
</dbReference>
<accession>A0A1N6EC85</accession>
<gene>
    <name evidence="5" type="ORF">SAMN04488055_1471</name>
</gene>
<protein>
    <submittedName>
        <fullName evidence="5">Membrane fusion protein, multidrug efflux system</fullName>
    </submittedName>
</protein>
<dbReference type="Pfam" id="PF25876">
    <property type="entry name" value="HH_MFP_RND"/>
    <property type="match status" value="1"/>
</dbReference>
<evidence type="ECO:0000259" key="4">
    <source>
        <dbReference type="Pfam" id="PF25944"/>
    </source>
</evidence>
<keyword evidence="6" id="KW-1185">Reference proteome</keyword>
<dbReference type="NCBIfam" id="TIGR01730">
    <property type="entry name" value="RND_mfp"/>
    <property type="match status" value="1"/>
</dbReference>
<comment type="similarity">
    <text evidence="1">Belongs to the membrane fusion protein (MFP) (TC 8.A.1) family.</text>
</comment>
<dbReference type="Gene3D" id="1.10.287.470">
    <property type="entry name" value="Helix hairpin bin"/>
    <property type="match status" value="1"/>
</dbReference>
<evidence type="ECO:0000259" key="3">
    <source>
        <dbReference type="Pfam" id="PF25917"/>
    </source>
</evidence>
<dbReference type="AlphaFoldDB" id="A0A1N6EC85"/>
<dbReference type="Gene3D" id="2.40.30.170">
    <property type="match status" value="1"/>
</dbReference>
<dbReference type="GO" id="GO:0005886">
    <property type="term" value="C:plasma membrane"/>
    <property type="evidence" value="ECO:0007669"/>
    <property type="project" value="TreeGrafter"/>
</dbReference>
<feature type="domain" description="Multidrug resistance protein MdtA-like barrel-sandwich hybrid" evidence="3">
    <location>
        <begin position="83"/>
        <end position="222"/>
    </location>
</feature>
<sequence length="406" mass="43939">MRVVSFHRETVKRIRIACSEAFNNTHYMRLFSPLSLLVLLYSCAQKPAATAPPPVQLPVISVVSAPANTYQDFSANLEGTLNVDIRPQVDGYLEKIYVDEGAYVKAGQPLFKINDRVYAEQSNNTRSGLQAAEANMQKAQVEIERLAPLVKNNVVSDLQLKTAQADYEAAKASVSRAKAMAGSASINMGFTLITAPVNGYVGRIPFKTGSLVGKGEAAPLTVLSDVNEIYAYFTMSEPDFIAFKNKYAGSTIEQKIKQVPQVELIMADNSVYAQKGRIEIVEGQFDKTMGGISFRAIFPNPGATVRTGSTGKVRITHTLSSALIIPQEATFEMQDQVFVYAVTDSNKVTRKAIHVLGKTSGYYYVDNGIPAGGKIVLAGTGNLQEGAVITPQLLSADSLLKANPLN</sequence>
<organism evidence="5 6">
    <name type="scientific">Chitinophaga niabensis</name>
    <dbReference type="NCBI Taxonomy" id="536979"/>
    <lineage>
        <taxon>Bacteria</taxon>
        <taxon>Pseudomonadati</taxon>
        <taxon>Bacteroidota</taxon>
        <taxon>Chitinophagia</taxon>
        <taxon>Chitinophagales</taxon>
        <taxon>Chitinophagaceae</taxon>
        <taxon>Chitinophaga</taxon>
    </lineage>
</organism>
<proteinExistence type="inferred from homology"/>
<dbReference type="InterPro" id="IPR058625">
    <property type="entry name" value="MdtA-like_BSH"/>
</dbReference>
<reference evidence="6" key="1">
    <citation type="submission" date="2016-11" db="EMBL/GenBank/DDBJ databases">
        <authorList>
            <person name="Varghese N."/>
            <person name="Submissions S."/>
        </authorList>
    </citation>
    <scope>NUCLEOTIDE SEQUENCE [LARGE SCALE GENOMIC DNA]</scope>
    <source>
        <strain evidence="6">DSM 24787</strain>
    </source>
</reference>
<dbReference type="InterPro" id="IPR058624">
    <property type="entry name" value="MdtA-like_HH"/>
</dbReference>
<feature type="domain" description="Multidrug resistance protein MdtA-like beta-barrel" evidence="4">
    <location>
        <begin position="229"/>
        <end position="317"/>
    </location>
</feature>
<dbReference type="Proteomes" id="UP000185003">
    <property type="component" value="Unassembled WGS sequence"/>
</dbReference>
<dbReference type="Gene3D" id="2.40.420.20">
    <property type="match status" value="1"/>
</dbReference>
<dbReference type="GO" id="GO:0022857">
    <property type="term" value="F:transmembrane transporter activity"/>
    <property type="evidence" value="ECO:0007669"/>
    <property type="project" value="InterPro"/>
</dbReference>
<dbReference type="Pfam" id="PF25944">
    <property type="entry name" value="Beta-barrel_RND"/>
    <property type="match status" value="1"/>
</dbReference>
<dbReference type="Pfam" id="PF25917">
    <property type="entry name" value="BSH_RND"/>
    <property type="match status" value="1"/>
</dbReference>
<evidence type="ECO:0000256" key="1">
    <source>
        <dbReference type="ARBA" id="ARBA00009477"/>
    </source>
</evidence>
<dbReference type="Gene3D" id="2.40.50.100">
    <property type="match status" value="1"/>
</dbReference>
<dbReference type="GO" id="GO:0046677">
    <property type="term" value="P:response to antibiotic"/>
    <property type="evidence" value="ECO:0007669"/>
    <property type="project" value="TreeGrafter"/>
</dbReference>
<dbReference type="PANTHER" id="PTHR30158:SF23">
    <property type="entry name" value="MULTIDRUG RESISTANCE PROTEIN MEXA"/>
    <property type="match status" value="1"/>
</dbReference>
<dbReference type="InterPro" id="IPR006143">
    <property type="entry name" value="RND_pump_MFP"/>
</dbReference>
<feature type="domain" description="Multidrug resistance protein MdtA-like alpha-helical hairpin" evidence="2">
    <location>
        <begin position="123"/>
        <end position="191"/>
    </location>
</feature>
<name>A0A1N6EC85_9BACT</name>